<evidence type="ECO:0000256" key="14">
    <source>
        <dbReference type="ARBA" id="ARBA00023264"/>
    </source>
</evidence>
<dbReference type="PROSITE" id="PS01069">
    <property type="entry name" value="DAGK_PROKAR"/>
    <property type="match status" value="1"/>
</dbReference>
<proteinExistence type="inferred from homology"/>
<keyword evidence="14" id="KW-1208">Phospholipid metabolism</keyword>
<dbReference type="PANTHER" id="PTHR34299">
    <property type="entry name" value="DIACYLGLYCEROL KINASE"/>
    <property type="match status" value="1"/>
</dbReference>
<dbReference type="InterPro" id="IPR033717">
    <property type="entry name" value="UDPK"/>
</dbReference>
<evidence type="ECO:0000256" key="10">
    <source>
        <dbReference type="ARBA" id="ARBA00022989"/>
    </source>
</evidence>
<organism evidence="16 17">
    <name type="scientific">Sporosarcina ureae</name>
    <dbReference type="NCBI Taxonomy" id="1571"/>
    <lineage>
        <taxon>Bacteria</taxon>
        <taxon>Bacillati</taxon>
        <taxon>Bacillota</taxon>
        <taxon>Bacilli</taxon>
        <taxon>Bacillales</taxon>
        <taxon>Caryophanaceae</taxon>
        <taxon>Sporosarcina</taxon>
    </lineage>
</organism>
<keyword evidence="13" id="KW-0594">Phospholipid biosynthesis</keyword>
<keyword evidence="11" id="KW-0443">Lipid metabolism</keyword>
<keyword evidence="7" id="KW-0547">Nucleotide-binding</keyword>
<protein>
    <submittedName>
        <fullName evidence="16">UDP kinase</fullName>
    </submittedName>
</protein>
<dbReference type="EMBL" id="CP015108">
    <property type="protein sequence ID" value="ARF15596.1"/>
    <property type="molecule type" value="Genomic_DNA"/>
</dbReference>
<evidence type="ECO:0000256" key="1">
    <source>
        <dbReference type="ARBA" id="ARBA00004651"/>
    </source>
</evidence>
<evidence type="ECO:0000256" key="11">
    <source>
        <dbReference type="ARBA" id="ARBA00023098"/>
    </source>
</evidence>
<keyword evidence="10 15" id="KW-1133">Transmembrane helix</keyword>
<feature type="transmembrane region" description="Helical" evidence="15">
    <location>
        <begin position="27"/>
        <end position="44"/>
    </location>
</feature>
<keyword evidence="12 15" id="KW-0472">Membrane</keyword>
<keyword evidence="6 15" id="KW-0812">Transmembrane</keyword>
<evidence type="ECO:0000313" key="17">
    <source>
        <dbReference type="Proteomes" id="UP000192486"/>
    </source>
</evidence>
<feature type="transmembrane region" description="Helical" evidence="15">
    <location>
        <begin position="90"/>
        <end position="111"/>
    </location>
</feature>
<dbReference type="Proteomes" id="UP000192486">
    <property type="component" value="Chromosome"/>
</dbReference>
<dbReference type="CDD" id="cd14265">
    <property type="entry name" value="UDPK_IM_like"/>
    <property type="match status" value="1"/>
</dbReference>
<keyword evidence="4" id="KW-0444">Lipid biosynthesis</keyword>
<keyword evidence="3" id="KW-1003">Cell membrane</keyword>
<feature type="transmembrane region" description="Helical" evidence="15">
    <location>
        <begin position="50"/>
        <end position="69"/>
    </location>
</feature>
<evidence type="ECO:0000256" key="2">
    <source>
        <dbReference type="ARBA" id="ARBA00005967"/>
    </source>
</evidence>
<evidence type="ECO:0000256" key="12">
    <source>
        <dbReference type="ARBA" id="ARBA00023136"/>
    </source>
</evidence>
<evidence type="ECO:0000256" key="6">
    <source>
        <dbReference type="ARBA" id="ARBA00022692"/>
    </source>
</evidence>
<evidence type="ECO:0000256" key="15">
    <source>
        <dbReference type="SAM" id="Phobius"/>
    </source>
</evidence>
<evidence type="ECO:0000256" key="8">
    <source>
        <dbReference type="ARBA" id="ARBA00022777"/>
    </source>
</evidence>
<dbReference type="InterPro" id="IPR000829">
    <property type="entry name" value="DAGK"/>
</dbReference>
<evidence type="ECO:0000256" key="5">
    <source>
        <dbReference type="ARBA" id="ARBA00022679"/>
    </source>
</evidence>
<accession>A0ABN4YXT2</accession>
<keyword evidence="17" id="KW-1185">Reference proteome</keyword>
<keyword evidence="5" id="KW-0808">Transferase</keyword>
<evidence type="ECO:0000256" key="3">
    <source>
        <dbReference type="ARBA" id="ARBA00022475"/>
    </source>
</evidence>
<evidence type="ECO:0000256" key="9">
    <source>
        <dbReference type="ARBA" id="ARBA00022840"/>
    </source>
</evidence>
<dbReference type="Pfam" id="PF01219">
    <property type="entry name" value="DAGK_prokar"/>
    <property type="match status" value="1"/>
</dbReference>
<evidence type="ECO:0000256" key="7">
    <source>
        <dbReference type="ARBA" id="ARBA00022741"/>
    </source>
</evidence>
<keyword evidence="8 16" id="KW-0418">Kinase</keyword>
<evidence type="ECO:0000256" key="13">
    <source>
        <dbReference type="ARBA" id="ARBA00023209"/>
    </source>
</evidence>
<dbReference type="RefSeq" id="WP_029054689.1">
    <property type="nucleotide sequence ID" value="NZ_CP015108.1"/>
</dbReference>
<reference evidence="16 17" key="1">
    <citation type="submission" date="2016-04" db="EMBL/GenBank/DDBJ databases">
        <title>Comparative Genomics and Epigenetics of Sporosarcina ureae.</title>
        <authorList>
            <person name="Oliver A.S."/>
            <person name="Cooper K.K."/>
        </authorList>
    </citation>
    <scope>NUCLEOTIDE SEQUENCE [LARGE SCALE GENOMIC DNA]</scope>
    <source>
        <strain evidence="16 17">S204</strain>
    </source>
</reference>
<dbReference type="GO" id="GO:0016301">
    <property type="term" value="F:kinase activity"/>
    <property type="evidence" value="ECO:0007669"/>
    <property type="project" value="UniProtKB-KW"/>
</dbReference>
<evidence type="ECO:0000256" key="4">
    <source>
        <dbReference type="ARBA" id="ARBA00022516"/>
    </source>
</evidence>
<dbReference type="PANTHER" id="PTHR34299:SF1">
    <property type="entry name" value="DIACYLGLYCEROL KINASE"/>
    <property type="match status" value="1"/>
</dbReference>
<name>A0ABN4YXT2_SPOUR</name>
<evidence type="ECO:0000313" key="16">
    <source>
        <dbReference type="EMBL" id="ARF15596.1"/>
    </source>
</evidence>
<gene>
    <name evidence="16" type="ORF">SporoS204_16375</name>
</gene>
<comment type="similarity">
    <text evidence="2">Belongs to the bacterial diacylglycerol kinase family.</text>
</comment>
<comment type="subcellular location">
    <subcellularLocation>
        <location evidence="1">Cell membrane</location>
        <topology evidence="1">Multi-pass membrane protein</topology>
    </subcellularLocation>
</comment>
<keyword evidence="9" id="KW-0067">ATP-binding</keyword>
<dbReference type="InterPro" id="IPR036945">
    <property type="entry name" value="DAGK_sf"/>
</dbReference>
<sequence>MGKFLKSFIYAWEGIKDGFRQGRNMKSHGLSAVIVLIAGCFTGLSQIEWMIIFIVIAGVMALELMNTAVEYVVDLVTTEFHPLAKKAKDIAAGSVFVFAIASAIIGCIIFFPKWFG</sequence>
<dbReference type="Gene3D" id="1.10.287.3610">
    <property type="match status" value="1"/>
</dbReference>